<comment type="caution">
    <text evidence="1">The sequence shown here is derived from an EMBL/GenBank/DDBJ whole genome shotgun (WGS) entry which is preliminary data.</text>
</comment>
<gene>
    <name evidence="1" type="ORF">IQ217_08770</name>
</gene>
<evidence type="ECO:0000313" key="2">
    <source>
        <dbReference type="Proteomes" id="UP000658720"/>
    </source>
</evidence>
<dbReference type="Proteomes" id="UP000658720">
    <property type="component" value="Unassembled WGS sequence"/>
</dbReference>
<dbReference type="PANTHER" id="PTHR30372:SF6">
    <property type="entry name" value="LIPID-A-DISACCHARIDE SYNTHASE"/>
    <property type="match status" value="1"/>
</dbReference>
<dbReference type="PANTHER" id="PTHR30372">
    <property type="entry name" value="LIPID-A-DISACCHARIDE SYNTHASE"/>
    <property type="match status" value="1"/>
</dbReference>
<organism evidence="1 2">
    <name type="scientific">Synechocystis salina LEGE 00031</name>
    <dbReference type="NCBI Taxonomy" id="1828736"/>
    <lineage>
        <taxon>Bacteria</taxon>
        <taxon>Bacillati</taxon>
        <taxon>Cyanobacteriota</taxon>
        <taxon>Cyanophyceae</taxon>
        <taxon>Synechococcales</taxon>
        <taxon>Merismopediaceae</taxon>
        <taxon>Synechocystis</taxon>
    </lineage>
</organism>
<reference evidence="1 2" key="1">
    <citation type="submission" date="2020-10" db="EMBL/GenBank/DDBJ databases">
        <authorList>
            <person name="Castelo-Branco R."/>
            <person name="Eusebio N."/>
            <person name="Adriana R."/>
            <person name="Vieira A."/>
            <person name="Brugerolle De Fraissinette N."/>
            <person name="Rezende De Castro R."/>
            <person name="Schneider M.P."/>
            <person name="Vasconcelos V."/>
            <person name="Leao P.N."/>
        </authorList>
    </citation>
    <scope>NUCLEOTIDE SEQUENCE [LARGE SCALE GENOMIC DNA]</scope>
    <source>
        <strain evidence="1 2">LEGE 00031</strain>
    </source>
</reference>
<evidence type="ECO:0000313" key="1">
    <source>
        <dbReference type="EMBL" id="MBE9253934.1"/>
    </source>
</evidence>
<proteinExistence type="predicted"/>
<sequence length="408" mass="45013">MTTWVRPVVHALRQLPAGDRLRISVMLSPCPHAMGKEAEVVRSYAEVDRVQGSEHFWHFLLWGKTAEPWPWHAQGVVLFLGGDQFFALAIAKRLGYRSVVYAEWDARWPRWIDAFGVMNEQVRQALPQAYQAKAAVVGDLMVDVDATDSPVDPSAKPLIGLLPGSKATKLSQGVPLEVAIAVELHKTHPQCQFVLFLAPTVDLSQLRSYGQVKTNPLVSSMGNIEVEVVEKEGQEPYLLTTTGLKIDICRQFPALTELKKLTFALTTVGANTAQLGALGIPMVILLPTQHTEALKHLDGLPGLIARIPWVGPQSTRLINYLIAKKKRLFAWPNLWAGREIVPELLGDLTPAGVASQLTPWLEHPEQLAQIRQQLQQVRGKSGAAIAMAELVMQQITVQQEQGGTNLTK</sequence>
<dbReference type="EMBL" id="JADEVV010000020">
    <property type="protein sequence ID" value="MBE9253934.1"/>
    <property type="molecule type" value="Genomic_DNA"/>
</dbReference>
<accession>A0ABR9VRG1</accession>
<keyword evidence="2" id="KW-1185">Reference proteome</keyword>
<protein>
    <submittedName>
        <fullName evidence="1">Lipid-A-disaccharide synthase</fullName>
    </submittedName>
</protein>
<dbReference type="InterPro" id="IPR003835">
    <property type="entry name" value="Glyco_trans_19"/>
</dbReference>
<name>A0ABR9VRG1_9SYNC</name>